<dbReference type="PANTHER" id="PTHR15549">
    <property type="entry name" value="PAIRED IMMUNOGLOBULIN-LIKE TYPE 2 RECEPTOR"/>
    <property type="match status" value="1"/>
</dbReference>
<dbReference type="InterPro" id="IPR051694">
    <property type="entry name" value="Immunoregulatory_rcpt-like"/>
</dbReference>
<organism evidence="6 7">
    <name type="scientific">Lottia gigantea</name>
    <name type="common">Giant owl limpet</name>
    <dbReference type="NCBI Taxonomy" id="225164"/>
    <lineage>
        <taxon>Eukaryota</taxon>
        <taxon>Metazoa</taxon>
        <taxon>Spiralia</taxon>
        <taxon>Lophotrochozoa</taxon>
        <taxon>Mollusca</taxon>
        <taxon>Gastropoda</taxon>
        <taxon>Patellogastropoda</taxon>
        <taxon>Lottioidea</taxon>
        <taxon>Lottiidae</taxon>
        <taxon>Lottia</taxon>
    </lineage>
</organism>
<evidence type="ECO:0000256" key="2">
    <source>
        <dbReference type="ARBA" id="ARBA00022692"/>
    </source>
</evidence>
<dbReference type="HOGENOM" id="CLU_1779550_0_0_1"/>
<accession>V3ZJN5</accession>
<dbReference type="EMBL" id="KB203855">
    <property type="protein sequence ID" value="ESO82585.1"/>
    <property type="molecule type" value="Genomic_DNA"/>
</dbReference>
<dbReference type="GO" id="GO:0016020">
    <property type="term" value="C:membrane"/>
    <property type="evidence" value="ECO:0007669"/>
    <property type="project" value="UniProtKB-SubCell"/>
</dbReference>
<reference evidence="6 7" key="1">
    <citation type="journal article" date="2013" name="Nature">
        <title>Insights into bilaterian evolution from three spiralian genomes.</title>
        <authorList>
            <person name="Simakov O."/>
            <person name="Marletaz F."/>
            <person name="Cho S.J."/>
            <person name="Edsinger-Gonzales E."/>
            <person name="Havlak P."/>
            <person name="Hellsten U."/>
            <person name="Kuo D.H."/>
            <person name="Larsson T."/>
            <person name="Lv J."/>
            <person name="Arendt D."/>
            <person name="Savage R."/>
            <person name="Osoegawa K."/>
            <person name="de Jong P."/>
            <person name="Grimwood J."/>
            <person name="Chapman J.A."/>
            <person name="Shapiro H."/>
            <person name="Aerts A."/>
            <person name="Otillar R.P."/>
            <person name="Terry A.Y."/>
            <person name="Boore J.L."/>
            <person name="Grigoriev I.V."/>
            <person name="Lindberg D.R."/>
            <person name="Seaver E.C."/>
            <person name="Weisblat D.A."/>
            <person name="Putnam N.H."/>
            <person name="Rokhsar D.S."/>
        </authorList>
    </citation>
    <scope>NUCLEOTIDE SEQUENCE [LARGE SCALE GENOMIC DNA]</scope>
</reference>
<keyword evidence="7" id="KW-1185">Reference proteome</keyword>
<comment type="subcellular location">
    <subcellularLocation>
        <location evidence="1">Membrane</location>
        <topology evidence="1">Single-pass membrane protein</topology>
    </subcellularLocation>
</comment>
<gene>
    <name evidence="6" type="ORF">LOTGIDRAFT_169906</name>
</gene>
<dbReference type="GeneID" id="20241266"/>
<dbReference type="AlphaFoldDB" id="V3ZJN5"/>
<evidence type="ECO:0000256" key="1">
    <source>
        <dbReference type="ARBA" id="ARBA00004167"/>
    </source>
</evidence>
<dbReference type="CTD" id="20241266"/>
<keyword evidence="4 5" id="KW-0472">Membrane</keyword>
<keyword evidence="2 5" id="KW-0812">Transmembrane</keyword>
<evidence type="ECO:0000313" key="7">
    <source>
        <dbReference type="Proteomes" id="UP000030746"/>
    </source>
</evidence>
<evidence type="ECO:0000256" key="4">
    <source>
        <dbReference type="ARBA" id="ARBA00023136"/>
    </source>
</evidence>
<evidence type="ECO:0000256" key="3">
    <source>
        <dbReference type="ARBA" id="ARBA00022989"/>
    </source>
</evidence>
<name>V3ZJN5_LOTGI</name>
<evidence type="ECO:0000256" key="5">
    <source>
        <dbReference type="SAM" id="Phobius"/>
    </source>
</evidence>
<proteinExistence type="predicted"/>
<sequence>MSPDIFYSINGSNQLKIKLEENDCSINDGLEFGIKINSSVGINLTCYSPNVTTKQLCTQTTSQVTTTATSPLTTTSIVTEPSGIGLIGGIAGGAVVLIILILILIICLVRRKRRKKDQYDQPSPYSEELLWIAGTHLCNRFLTVAQ</sequence>
<protein>
    <recommendedName>
        <fullName evidence="8">Mid2 domain-containing protein</fullName>
    </recommendedName>
</protein>
<evidence type="ECO:0008006" key="8">
    <source>
        <dbReference type="Google" id="ProtNLM"/>
    </source>
</evidence>
<dbReference type="RefSeq" id="XP_009066774.1">
    <property type="nucleotide sequence ID" value="XM_009068526.1"/>
</dbReference>
<dbReference type="KEGG" id="lgi:LOTGIDRAFT_169906"/>
<evidence type="ECO:0000313" key="6">
    <source>
        <dbReference type="EMBL" id="ESO82585.1"/>
    </source>
</evidence>
<dbReference type="GO" id="GO:0071944">
    <property type="term" value="C:cell periphery"/>
    <property type="evidence" value="ECO:0007669"/>
    <property type="project" value="UniProtKB-ARBA"/>
</dbReference>
<feature type="transmembrane region" description="Helical" evidence="5">
    <location>
        <begin position="84"/>
        <end position="109"/>
    </location>
</feature>
<dbReference type="Proteomes" id="UP000030746">
    <property type="component" value="Unassembled WGS sequence"/>
</dbReference>
<keyword evidence="3 5" id="KW-1133">Transmembrane helix</keyword>